<proteinExistence type="predicted"/>
<protein>
    <submittedName>
        <fullName evidence="2">Uncharacterized protein</fullName>
    </submittedName>
</protein>
<evidence type="ECO:0000313" key="2">
    <source>
        <dbReference type="EMBL" id="RWA14063.1"/>
    </source>
</evidence>
<gene>
    <name evidence="2" type="ORF">EKO27_g1017</name>
</gene>
<feature type="region of interest" description="Disordered" evidence="1">
    <location>
        <begin position="26"/>
        <end position="131"/>
    </location>
</feature>
<keyword evidence="3" id="KW-1185">Reference proteome</keyword>
<dbReference type="Proteomes" id="UP000286045">
    <property type="component" value="Unassembled WGS sequence"/>
</dbReference>
<dbReference type="EMBL" id="RYZI01000014">
    <property type="protein sequence ID" value="RWA14063.1"/>
    <property type="molecule type" value="Genomic_DNA"/>
</dbReference>
<name>A0A439DI49_9PEZI</name>
<dbReference type="AlphaFoldDB" id="A0A439DI49"/>
<evidence type="ECO:0000256" key="1">
    <source>
        <dbReference type="SAM" id="MobiDB-lite"/>
    </source>
</evidence>
<feature type="compositionally biased region" description="Basic and acidic residues" evidence="1">
    <location>
        <begin position="35"/>
        <end position="56"/>
    </location>
</feature>
<feature type="compositionally biased region" description="Polar residues" evidence="1">
    <location>
        <begin position="73"/>
        <end position="92"/>
    </location>
</feature>
<evidence type="ECO:0000313" key="3">
    <source>
        <dbReference type="Proteomes" id="UP000286045"/>
    </source>
</evidence>
<reference evidence="2 3" key="1">
    <citation type="submission" date="2018-12" db="EMBL/GenBank/DDBJ databases">
        <title>Draft genome sequence of Xylaria grammica IHI A82.</title>
        <authorList>
            <person name="Buettner E."/>
            <person name="Kellner H."/>
        </authorList>
    </citation>
    <scope>NUCLEOTIDE SEQUENCE [LARGE SCALE GENOMIC DNA]</scope>
    <source>
        <strain evidence="2 3">IHI A82</strain>
    </source>
</reference>
<accession>A0A439DI49</accession>
<comment type="caution">
    <text evidence="2">The sequence shown here is derived from an EMBL/GenBank/DDBJ whole genome shotgun (WGS) entry which is preliminary data.</text>
</comment>
<sequence length="370" mass="41365">MEGAQEAQNGQRGRWEQYAHCKNMSRFGNLASPEGNHRPFVKVENRVAQKEEEKQDTTSLPSANESGCPRSPAEQTPTRNPDLTVPNSSATPRISFGEPSPPRCNIKTPLWARGTPEMTEGAPRAERSAERSLEDLYDEHPEMKLQGGIESGTLSFAADVVNQTVTEAAYRWLNKWCPHMSLQGIFEAMYIENKEPEPSGKKIKVPLQAVDTAILKTSLIEMYLKCVNMHAKDSKEDIGFPKLIEMIDHGVAFMGAIRDSTLKALLQETRSTFQLIPLGIDAKKEAILRGAKAELKDLNKKYKNYKADDEVDSEALGQKRREEEVEILDAAGKRFSFDCALFEHEVLGQLQTLLAATPNPRQQPDLLKTN</sequence>
<organism evidence="2 3">
    <name type="scientific">Xylaria grammica</name>
    <dbReference type="NCBI Taxonomy" id="363999"/>
    <lineage>
        <taxon>Eukaryota</taxon>
        <taxon>Fungi</taxon>
        <taxon>Dikarya</taxon>
        <taxon>Ascomycota</taxon>
        <taxon>Pezizomycotina</taxon>
        <taxon>Sordariomycetes</taxon>
        <taxon>Xylariomycetidae</taxon>
        <taxon>Xylariales</taxon>
        <taxon>Xylariaceae</taxon>
        <taxon>Xylaria</taxon>
    </lineage>
</organism>